<gene>
    <name evidence="3" type="ORF">GCM10008994_17740</name>
</gene>
<organism evidence="3 4">
    <name type="scientific">Halorubrum ejinorense</name>
    <dbReference type="NCBI Taxonomy" id="425309"/>
    <lineage>
        <taxon>Archaea</taxon>
        <taxon>Methanobacteriati</taxon>
        <taxon>Methanobacteriota</taxon>
        <taxon>Stenosarchaea group</taxon>
        <taxon>Halobacteria</taxon>
        <taxon>Halobacteriales</taxon>
        <taxon>Haloferacaceae</taxon>
        <taxon>Halorubrum</taxon>
    </lineage>
</organism>
<reference evidence="3" key="1">
    <citation type="journal article" date="2014" name="Int. J. Syst. Evol. Microbiol.">
        <title>Complete genome sequence of Corynebacterium casei LMG S-19264T (=DSM 44701T), isolated from a smear-ripened cheese.</title>
        <authorList>
            <consortium name="US DOE Joint Genome Institute (JGI-PGF)"/>
            <person name="Walter F."/>
            <person name="Albersmeier A."/>
            <person name="Kalinowski J."/>
            <person name="Ruckert C."/>
        </authorList>
    </citation>
    <scope>NUCLEOTIDE SEQUENCE</scope>
    <source>
        <strain evidence="3">JCM 14265</strain>
    </source>
</reference>
<feature type="region of interest" description="Disordered" evidence="1">
    <location>
        <begin position="103"/>
        <end position="122"/>
    </location>
</feature>
<evidence type="ECO:0000256" key="1">
    <source>
        <dbReference type="SAM" id="MobiDB-lite"/>
    </source>
</evidence>
<dbReference type="InterPro" id="IPR000305">
    <property type="entry name" value="GIY-YIG_endonuc"/>
</dbReference>
<dbReference type="PANTHER" id="PTHR34477">
    <property type="entry name" value="UPF0213 PROTEIN YHBQ"/>
    <property type="match status" value="1"/>
</dbReference>
<dbReference type="Pfam" id="PF01541">
    <property type="entry name" value="GIY-YIG"/>
    <property type="match status" value="1"/>
</dbReference>
<dbReference type="SUPFAM" id="SSF82771">
    <property type="entry name" value="GIY-YIG endonuclease"/>
    <property type="match status" value="1"/>
</dbReference>
<feature type="compositionally biased region" description="Basic and acidic residues" evidence="1">
    <location>
        <begin position="103"/>
        <end position="116"/>
    </location>
</feature>
<dbReference type="CDD" id="cd10456">
    <property type="entry name" value="GIY-YIG_UPF0213"/>
    <property type="match status" value="1"/>
</dbReference>
<sequence>MTARSASAPATRLPAEFAGPFGTERIRTHLTLALARRLVADHHVYVIECADGTLYTGYTTDVERRVAEHDAGEGAKYTRGRTPVTLRHVESFGSKSAAMSREHAIKSLSRAQKEQLIDGDDD</sequence>
<proteinExistence type="predicted"/>
<dbReference type="InterPro" id="IPR035901">
    <property type="entry name" value="GIY-YIG_endonuc_sf"/>
</dbReference>
<evidence type="ECO:0000313" key="3">
    <source>
        <dbReference type="EMBL" id="GAA0543211.1"/>
    </source>
</evidence>
<dbReference type="Proteomes" id="UP001501425">
    <property type="component" value="Unassembled WGS sequence"/>
</dbReference>
<dbReference type="PROSITE" id="PS50164">
    <property type="entry name" value="GIY_YIG"/>
    <property type="match status" value="1"/>
</dbReference>
<comment type="caution">
    <text evidence="3">The sequence shown here is derived from an EMBL/GenBank/DDBJ whole genome shotgun (WGS) entry which is preliminary data.</text>
</comment>
<reference evidence="3" key="2">
    <citation type="submission" date="2023-12" db="EMBL/GenBank/DDBJ databases">
        <authorList>
            <person name="Sun Q."/>
            <person name="Inoue M."/>
        </authorList>
    </citation>
    <scope>NUCLEOTIDE SEQUENCE</scope>
    <source>
        <strain evidence="3">JCM 14265</strain>
    </source>
</reference>
<dbReference type="AlphaFoldDB" id="A0AAV3SSA3"/>
<evidence type="ECO:0000259" key="2">
    <source>
        <dbReference type="PROSITE" id="PS50164"/>
    </source>
</evidence>
<name>A0AAV3SSA3_9EURY</name>
<protein>
    <recommendedName>
        <fullName evidence="2">GIY-YIG domain-containing protein</fullName>
    </recommendedName>
</protein>
<accession>A0AAV3SSA3</accession>
<dbReference type="EMBL" id="BAAADQ010000009">
    <property type="protein sequence ID" value="GAA0543211.1"/>
    <property type="molecule type" value="Genomic_DNA"/>
</dbReference>
<feature type="domain" description="GIY-YIG" evidence="2">
    <location>
        <begin position="40"/>
        <end position="115"/>
    </location>
</feature>
<dbReference type="Gene3D" id="3.40.1440.10">
    <property type="entry name" value="GIY-YIG endonuclease"/>
    <property type="match status" value="1"/>
</dbReference>
<dbReference type="InterPro" id="IPR050190">
    <property type="entry name" value="UPF0213_domain"/>
</dbReference>
<evidence type="ECO:0000313" key="4">
    <source>
        <dbReference type="Proteomes" id="UP001501425"/>
    </source>
</evidence>
<dbReference type="PANTHER" id="PTHR34477:SF1">
    <property type="entry name" value="UPF0213 PROTEIN YHBQ"/>
    <property type="match status" value="1"/>
</dbReference>